<evidence type="ECO:0000256" key="7">
    <source>
        <dbReference type="ARBA" id="ARBA00047989"/>
    </source>
</evidence>
<dbReference type="Pfam" id="PF02578">
    <property type="entry name" value="Cu-oxidase_4"/>
    <property type="match status" value="1"/>
</dbReference>
<proteinExistence type="inferred from homology"/>
<dbReference type="GO" id="GO:0016787">
    <property type="term" value="F:hydrolase activity"/>
    <property type="evidence" value="ECO:0007669"/>
    <property type="project" value="UniProtKB-KW"/>
</dbReference>
<dbReference type="InterPro" id="IPR003730">
    <property type="entry name" value="Cu_polyphenol_OxRdtase"/>
</dbReference>
<dbReference type="SUPFAM" id="SSF64438">
    <property type="entry name" value="CNF1/YfiH-like putative cysteine hydrolases"/>
    <property type="match status" value="1"/>
</dbReference>
<evidence type="ECO:0000256" key="1">
    <source>
        <dbReference type="ARBA" id="ARBA00000553"/>
    </source>
</evidence>
<accession>A0A3B1AMY7</accession>
<reference evidence="10" key="1">
    <citation type="submission" date="2018-06" db="EMBL/GenBank/DDBJ databases">
        <authorList>
            <person name="Zhirakovskaya E."/>
        </authorList>
    </citation>
    <scope>NUCLEOTIDE SEQUENCE</scope>
</reference>
<sequence length="248" mass="27387">MPVVNEQSWIPAQWPAPANVVAGITTRIGGTSQAEFSSLNLATHVGDVPESVAENRLQLKQFLQLPDEPRWLEQVHGVGISTENQVIQQADASVTHVPGHVCVVMTADCLPVLITDQNGKYVAAVHAGWRGLQQKIIVRCIEKIPVLAESLLVWLGPAIGPAAFEVGAEVREQFLQQNPEFIACFIGSKHKGKWMMDMYSIARLQLAAAGVKQIYGGQFCTYADVTRFYSYRREGRTGRMASLIWMNQ</sequence>
<comment type="catalytic activity">
    <reaction evidence="9">
        <text>S-methyl-5'-thioadenosine + phosphate = 5-(methylsulfanyl)-alpha-D-ribose 1-phosphate + adenine</text>
        <dbReference type="Rhea" id="RHEA:11852"/>
        <dbReference type="ChEBI" id="CHEBI:16708"/>
        <dbReference type="ChEBI" id="CHEBI:17509"/>
        <dbReference type="ChEBI" id="CHEBI:43474"/>
        <dbReference type="ChEBI" id="CHEBI:58533"/>
        <dbReference type="EC" id="2.4.2.28"/>
    </reaction>
    <physiologicalReaction direction="left-to-right" evidence="9">
        <dbReference type="Rhea" id="RHEA:11853"/>
    </physiologicalReaction>
</comment>
<comment type="catalytic activity">
    <reaction evidence="1">
        <text>inosine + phosphate = alpha-D-ribose 1-phosphate + hypoxanthine</text>
        <dbReference type="Rhea" id="RHEA:27646"/>
        <dbReference type="ChEBI" id="CHEBI:17368"/>
        <dbReference type="ChEBI" id="CHEBI:17596"/>
        <dbReference type="ChEBI" id="CHEBI:43474"/>
        <dbReference type="ChEBI" id="CHEBI:57720"/>
        <dbReference type="EC" id="2.4.2.1"/>
    </reaction>
    <physiologicalReaction direction="left-to-right" evidence="1">
        <dbReference type="Rhea" id="RHEA:27647"/>
    </physiologicalReaction>
</comment>
<evidence type="ECO:0000256" key="2">
    <source>
        <dbReference type="ARBA" id="ARBA00007353"/>
    </source>
</evidence>
<evidence type="ECO:0000256" key="5">
    <source>
        <dbReference type="ARBA" id="ARBA00022801"/>
    </source>
</evidence>
<dbReference type="PANTHER" id="PTHR30616:SF2">
    <property type="entry name" value="PURINE NUCLEOSIDE PHOSPHORYLASE LACC1"/>
    <property type="match status" value="1"/>
</dbReference>
<keyword evidence="6" id="KW-0862">Zinc</keyword>
<organism evidence="10">
    <name type="scientific">hydrothermal vent metagenome</name>
    <dbReference type="NCBI Taxonomy" id="652676"/>
    <lineage>
        <taxon>unclassified sequences</taxon>
        <taxon>metagenomes</taxon>
        <taxon>ecological metagenomes</taxon>
    </lineage>
</organism>
<protein>
    <submittedName>
        <fullName evidence="10">FIG00003370: Multicopper polyphenol oxidase</fullName>
    </submittedName>
</protein>
<keyword evidence="3" id="KW-0808">Transferase</keyword>
<evidence type="ECO:0000256" key="8">
    <source>
        <dbReference type="ARBA" id="ARBA00048968"/>
    </source>
</evidence>
<dbReference type="NCBIfam" id="TIGR00726">
    <property type="entry name" value="peptidoglycan editing factor PgeF"/>
    <property type="match status" value="1"/>
</dbReference>
<gene>
    <name evidence="10" type="ORF">MNBD_GAMMA21-1434</name>
</gene>
<dbReference type="GO" id="GO:0017061">
    <property type="term" value="F:S-methyl-5-thioadenosine phosphorylase activity"/>
    <property type="evidence" value="ECO:0007669"/>
    <property type="project" value="UniProtKB-EC"/>
</dbReference>
<evidence type="ECO:0000256" key="3">
    <source>
        <dbReference type="ARBA" id="ARBA00022679"/>
    </source>
</evidence>
<dbReference type="CDD" id="cd16833">
    <property type="entry name" value="YfiH"/>
    <property type="match status" value="1"/>
</dbReference>
<evidence type="ECO:0000256" key="9">
    <source>
        <dbReference type="ARBA" id="ARBA00049893"/>
    </source>
</evidence>
<dbReference type="AlphaFoldDB" id="A0A3B1AMY7"/>
<dbReference type="PANTHER" id="PTHR30616">
    <property type="entry name" value="UNCHARACTERIZED PROTEIN YFIH"/>
    <property type="match status" value="1"/>
</dbReference>
<evidence type="ECO:0000256" key="6">
    <source>
        <dbReference type="ARBA" id="ARBA00022833"/>
    </source>
</evidence>
<dbReference type="Gene3D" id="3.60.140.10">
    <property type="entry name" value="CNF1/YfiH-like putative cysteine hydrolases"/>
    <property type="match status" value="1"/>
</dbReference>
<evidence type="ECO:0000313" key="10">
    <source>
        <dbReference type="EMBL" id="VAW95274.1"/>
    </source>
</evidence>
<comment type="catalytic activity">
    <reaction evidence="8">
        <text>adenosine + phosphate = alpha-D-ribose 1-phosphate + adenine</text>
        <dbReference type="Rhea" id="RHEA:27642"/>
        <dbReference type="ChEBI" id="CHEBI:16335"/>
        <dbReference type="ChEBI" id="CHEBI:16708"/>
        <dbReference type="ChEBI" id="CHEBI:43474"/>
        <dbReference type="ChEBI" id="CHEBI:57720"/>
        <dbReference type="EC" id="2.4.2.1"/>
    </reaction>
    <physiologicalReaction direction="left-to-right" evidence="8">
        <dbReference type="Rhea" id="RHEA:27643"/>
    </physiologicalReaction>
</comment>
<keyword evidence="4" id="KW-0479">Metal-binding</keyword>
<name>A0A3B1AMY7_9ZZZZ</name>
<keyword evidence="5" id="KW-0378">Hydrolase</keyword>
<dbReference type="EMBL" id="UOFR01000032">
    <property type="protein sequence ID" value="VAW95274.1"/>
    <property type="molecule type" value="Genomic_DNA"/>
</dbReference>
<dbReference type="InterPro" id="IPR011324">
    <property type="entry name" value="Cytotoxic_necrot_fac-like_cat"/>
</dbReference>
<dbReference type="GO" id="GO:0005507">
    <property type="term" value="F:copper ion binding"/>
    <property type="evidence" value="ECO:0007669"/>
    <property type="project" value="TreeGrafter"/>
</dbReference>
<evidence type="ECO:0000256" key="4">
    <source>
        <dbReference type="ARBA" id="ARBA00022723"/>
    </source>
</evidence>
<comment type="similarity">
    <text evidence="2">Belongs to the purine nucleoside phosphorylase YfiH/LACC1 family.</text>
</comment>
<dbReference type="InterPro" id="IPR038371">
    <property type="entry name" value="Cu_polyphenol_OxRdtase_sf"/>
</dbReference>
<comment type="catalytic activity">
    <reaction evidence="7">
        <text>adenosine + H2O + H(+) = inosine + NH4(+)</text>
        <dbReference type="Rhea" id="RHEA:24408"/>
        <dbReference type="ChEBI" id="CHEBI:15377"/>
        <dbReference type="ChEBI" id="CHEBI:15378"/>
        <dbReference type="ChEBI" id="CHEBI:16335"/>
        <dbReference type="ChEBI" id="CHEBI:17596"/>
        <dbReference type="ChEBI" id="CHEBI:28938"/>
        <dbReference type="EC" id="3.5.4.4"/>
    </reaction>
    <physiologicalReaction direction="left-to-right" evidence="7">
        <dbReference type="Rhea" id="RHEA:24409"/>
    </physiologicalReaction>
</comment>